<reference evidence="20" key="1">
    <citation type="submission" date="2016-06" db="UniProtKB">
        <authorList>
            <consortium name="WormBaseParasite"/>
        </authorList>
    </citation>
    <scope>IDENTIFICATION</scope>
</reference>
<evidence type="ECO:0000313" key="20">
    <source>
        <dbReference type="WBParaSite" id="SCUD_0001533501-mRNA-1"/>
    </source>
</evidence>
<dbReference type="SUPFAM" id="SSF48452">
    <property type="entry name" value="TPR-like"/>
    <property type="match status" value="1"/>
</dbReference>
<name>A0A183KJX3_9TREM</name>
<keyword evidence="8" id="KW-0802">TPR repeat</keyword>
<evidence type="ECO:0000256" key="13">
    <source>
        <dbReference type="ARBA" id="ARBA00047939"/>
    </source>
</evidence>
<evidence type="ECO:0000256" key="15">
    <source>
        <dbReference type="PIRSR" id="PIRSR640198-1"/>
    </source>
</evidence>
<keyword evidence="9 16" id="KW-0067">ATP-binding</keyword>
<dbReference type="WBParaSite" id="SCUD_0001533501-mRNA-1">
    <property type="protein sequence ID" value="SCUD_0001533501-mRNA-1"/>
    <property type="gene ID" value="SCUD_0001533501"/>
</dbReference>
<feature type="binding site" evidence="16">
    <location>
        <begin position="315"/>
        <end position="322"/>
    </location>
    <ligand>
        <name>ATP</name>
        <dbReference type="ChEBI" id="CHEBI:30616"/>
    </ligand>
</feature>
<evidence type="ECO:0000256" key="4">
    <source>
        <dbReference type="ARBA" id="ARBA00022692"/>
    </source>
</evidence>
<dbReference type="EC" id="2.7.7.108" evidence="12"/>
<comment type="catalytic activity">
    <reaction evidence="14">
        <text>L-tyrosyl-[protein] + ATP = O-(5'-adenylyl)-L-tyrosyl-[protein] + diphosphate</text>
        <dbReference type="Rhea" id="RHEA:54288"/>
        <dbReference type="Rhea" id="RHEA-COMP:10136"/>
        <dbReference type="Rhea" id="RHEA-COMP:13846"/>
        <dbReference type="ChEBI" id="CHEBI:30616"/>
        <dbReference type="ChEBI" id="CHEBI:33019"/>
        <dbReference type="ChEBI" id="CHEBI:46858"/>
        <dbReference type="ChEBI" id="CHEBI:83624"/>
        <dbReference type="EC" id="2.7.7.108"/>
    </reaction>
</comment>
<keyword evidence="4" id="KW-0812">Transmembrane</keyword>
<feature type="site" description="Important for autoinhibition of adenylyltransferase activity" evidence="17">
    <location>
        <position position="181"/>
    </location>
</feature>
<comment type="catalytic activity">
    <reaction evidence="13">
        <text>L-threonyl-[protein] + ATP = 3-O-(5'-adenylyl)-L-threonyl-[protein] + diphosphate</text>
        <dbReference type="Rhea" id="RHEA:54292"/>
        <dbReference type="Rhea" id="RHEA-COMP:11060"/>
        <dbReference type="Rhea" id="RHEA-COMP:13847"/>
        <dbReference type="ChEBI" id="CHEBI:30013"/>
        <dbReference type="ChEBI" id="CHEBI:30616"/>
        <dbReference type="ChEBI" id="CHEBI:33019"/>
        <dbReference type="ChEBI" id="CHEBI:138113"/>
        <dbReference type="EC" id="2.7.7.108"/>
    </reaction>
</comment>
<dbReference type="SUPFAM" id="SSF140931">
    <property type="entry name" value="Fic-like"/>
    <property type="match status" value="1"/>
</dbReference>
<dbReference type="InterPro" id="IPR040198">
    <property type="entry name" value="Fido_containing"/>
</dbReference>
<keyword evidence="3" id="KW-0808">Transferase</keyword>
<keyword evidence="10" id="KW-1133">Transmembrane helix</keyword>
<dbReference type="GO" id="GO:0016020">
    <property type="term" value="C:membrane"/>
    <property type="evidence" value="ECO:0007669"/>
    <property type="project" value="UniProtKB-SubCell"/>
</dbReference>
<accession>A0A183KJX3</accession>
<keyword evidence="11" id="KW-0472">Membrane</keyword>
<sequence length="375" mass="42323">LSPQKVSCYSLLNTISGEKAEALQSLRAASLQQATGHFAKAKKLLEHAFKLDPDNIDVLIALGEAIESSYYYRKSTPHVALPLTKSLIPVYGQVPNNDADGLILTAEHLYTKALIVDPTISKACVHREHLMPIVEEIDQRILNAIDFKVRQFYHIPEGDPGLRRAKVEHYFKHVYHSNAIEGNTLTLAQTRSILETRLAVGGKSLLEQNEVLGMDSALRYINNTLLRGDLTAITLDNILELHRRLLSFVDLREAGRLRRSQVYIADHQPPPPSSVPDLMSELISWLSSDEIADMHPIELAALTHWKLVFIHPFYDGNGRTVRLLMNLILMRSGLPPAIIKIEDRFTYYELLKTANDGDVRPFIRFIGKFLCNSIF</sequence>
<dbReference type="PANTHER" id="PTHR13504">
    <property type="entry name" value="FIDO DOMAIN-CONTAINING PROTEIN DDB_G0283145"/>
    <property type="match status" value="1"/>
</dbReference>
<feature type="domain" description="Fido" evidence="19">
    <location>
        <begin position="233"/>
        <end position="368"/>
    </location>
</feature>
<evidence type="ECO:0000256" key="3">
    <source>
        <dbReference type="ARBA" id="ARBA00022679"/>
    </source>
</evidence>
<keyword evidence="5" id="KW-0548">Nucleotidyltransferase</keyword>
<proteinExistence type="inferred from homology"/>
<dbReference type="AlphaFoldDB" id="A0A183KJX3"/>
<dbReference type="GO" id="GO:0005524">
    <property type="term" value="F:ATP binding"/>
    <property type="evidence" value="ECO:0007669"/>
    <property type="project" value="UniProtKB-KW"/>
</dbReference>
<feature type="binding site" evidence="16">
    <location>
        <begin position="347"/>
        <end position="348"/>
    </location>
    <ligand>
        <name>ATP</name>
        <dbReference type="ChEBI" id="CHEBI:30616"/>
    </ligand>
</feature>
<dbReference type="PANTHER" id="PTHR13504:SF34">
    <property type="entry name" value="PROTEIN ADENYLYLTRANSFERASE FICD"/>
    <property type="match status" value="1"/>
</dbReference>
<dbReference type="PROSITE" id="PS51459">
    <property type="entry name" value="FIDO"/>
    <property type="match status" value="1"/>
</dbReference>
<dbReference type="Gene3D" id="1.10.3290.10">
    <property type="entry name" value="Fido-like domain"/>
    <property type="match status" value="1"/>
</dbReference>
<evidence type="ECO:0000256" key="12">
    <source>
        <dbReference type="ARBA" id="ARBA00034531"/>
    </source>
</evidence>
<evidence type="ECO:0000256" key="16">
    <source>
        <dbReference type="PIRSR" id="PIRSR640198-2"/>
    </source>
</evidence>
<evidence type="ECO:0000256" key="1">
    <source>
        <dbReference type="ARBA" id="ARBA00004167"/>
    </source>
</evidence>
<evidence type="ECO:0000256" key="6">
    <source>
        <dbReference type="ARBA" id="ARBA00022737"/>
    </source>
</evidence>
<keyword evidence="7 16" id="KW-0547">Nucleotide-binding</keyword>
<dbReference type="Gene3D" id="1.25.40.10">
    <property type="entry name" value="Tetratricopeptide repeat domain"/>
    <property type="match status" value="1"/>
</dbReference>
<feature type="binding site" evidence="16">
    <location>
        <position position="355"/>
    </location>
    <ligand>
        <name>ATP</name>
        <dbReference type="ChEBI" id="CHEBI:30616"/>
    </ligand>
</feature>
<dbReference type="InterPro" id="IPR003812">
    <property type="entry name" value="Fido"/>
</dbReference>
<evidence type="ECO:0000256" key="14">
    <source>
        <dbReference type="ARBA" id="ARBA00048696"/>
    </source>
</evidence>
<evidence type="ECO:0000256" key="8">
    <source>
        <dbReference type="ARBA" id="ARBA00022803"/>
    </source>
</evidence>
<evidence type="ECO:0000256" key="11">
    <source>
        <dbReference type="ARBA" id="ARBA00023136"/>
    </source>
</evidence>
<organism evidence="20">
    <name type="scientific">Schistosoma curassoni</name>
    <dbReference type="NCBI Taxonomy" id="6186"/>
    <lineage>
        <taxon>Eukaryota</taxon>
        <taxon>Metazoa</taxon>
        <taxon>Spiralia</taxon>
        <taxon>Lophotrochozoa</taxon>
        <taxon>Platyhelminthes</taxon>
        <taxon>Trematoda</taxon>
        <taxon>Digenea</taxon>
        <taxon>Strigeidida</taxon>
        <taxon>Schistosomatoidea</taxon>
        <taxon>Schistosomatidae</taxon>
        <taxon>Schistosoma</taxon>
    </lineage>
</organism>
<dbReference type="Pfam" id="PF02661">
    <property type="entry name" value="Fic"/>
    <property type="match status" value="1"/>
</dbReference>
<dbReference type="InterPro" id="IPR011990">
    <property type="entry name" value="TPR-like_helical_dom_sf"/>
</dbReference>
<dbReference type="STRING" id="6186.A0A183KJX3"/>
<comment type="similarity">
    <text evidence="2">Belongs to the fic family.</text>
</comment>
<dbReference type="InterPro" id="IPR036597">
    <property type="entry name" value="Fido-like_dom_sf"/>
</dbReference>
<evidence type="ECO:0000256" key="7">
    <source>
        <dbReference type="ARBA" id="ARBA00022741"/>
    </source>
</evidence>
<comment type="subcellular location">
    <subcellularLocation>
        <location evidence="1">Membrane</location>
        <topology evidence="1">Single-pass membrane protein</topology>
    </subcellularLocation>
</comment>
<evidence type="ECO:0000259" key="19">
    <source>
        <dbReference type="PROSITE" id="PS51459"/>
    </source>
</evidence>
<evidence type="ECO:0000256" key="18">
    <source>
        <dbReference type="PIRSR" id="PIRSR640198-4"/>
    </source>
</evidence>
<feature type="active site" evidence="15">
    <location>
        <position position="311"/>
    </location>
</feature>
<keyword evidence="6" id="KW-0677">Repeat</keyword>
<feature type="glycosylation site" description="N-linked (GlcNAc...) asparagine" evidence="18">
    <location>
        <position position="222"/>
    </location>
</feature>
<evidence type="ECO:0000256" key="10">
    <source>
        <dbReference type="ARBA" id="ARBA00022989"/>
    </source>
</evidence>
<protein>
    <recommendedName>
        <fullName evidence="12">protein adenylyltransferase</fullName>
        <ecNumber evidence="12">2.7.7.108</ecNumber>
    </recommendedName>
</protein>
<evidence type="ECO:0000256" key="17">
    <source>
        <dbReference type="PIRSR" id="PIRSR640198-3"/>
    </source>
</evidence>
<evidence type="ECO:0000256" key="5">
    <source>
        <dbReference type="ARBA" id="ARBA00022695"/>
    </source>
</evidence>
<evidence type="ECO:0000256" key="9">
    <source>
        <dbReference type="ARBA" id="ARBA00022840"/>
    </source>
</evidence>
<evidence type="ECO:0000256" key="2">
    <source>
        <dbReference type="ARBA" id="ARBA00009742"/>
    </source>
</evidence>
<dbReference type="GO" id="GO:0070733">
    <property type="term" value="F:AMPylase activity"/>
    <property type="evidence" value="ECO:0007669"/>
    <property type="project" value="UniProtKB-EC"/>
</dbReference>